<comment type="caution">
    <text evidence="1">The sequence shown here is derived from an EMBL/GenBank/DDBJ whole genome shotgun (WGS) entry which is preliminary data.</text>
</comment>
<name>A0A9P5U1Y5_9AGAR</name>
<dbReference type="OrthoDB" id="3048815at2759"/>
<keyword evidence="2" id="KW-1185">Reference proteome</keyword>
<proteinExistence type="predicted"/>
<dbReference type="Proteomes" id="UP000772434">
    <property type="component" value="Unassembled WGS sequence"/>
</dbReference>
<sequence>MFLEPFVLPTKDRGNFFTLVFELPSPLVLALLVVASDEFAGIISSDPKVEYSLDDVQSDNPGLAVYEECAMMSSREEALSTVLVLSLSITSCLSLLHYEAFNFSLAHTIALVTAYSEFVKGLRTTDFIIPPQEVEPYSYVAMAWRSNASPNHETEENVTFKEFTHERCLDAREFLDVEAEVSDDDGREDDDDTDFTDFIDDQAISFSSRKLDVLLPILDDNENFPSSPSISIYSAAQISPIHRLITSTPALEDAAAALPLQSATPSECWDLLRKCDASRTQVAVFSSPYASPSSVSFGLGSHTIAVVPPRSAAPVGLWTKFCTGKVPCPYRRKPHAFRQDVLKYKQQRLFVPEFPFWVLLLNALFNAFNLGTHTFPPFSLISLCAGASLDDGLDNGLDTDLPEKALFHPYTRPAKPQKIDIPPTLCDSSPGSPLTPLGNEPSNGSSTVSSSACRIIFIPPPLTGVTVLTAGWSPDLLKSYRSFARDAVKAHLDYSKSLSTQIPKAVEQAQQYIEDKIPLFKNHQDHWGANALLRDQLKSNPQVPPLHTQRRRINARDVLDVEAKVSGYEIDDGEEDIDEDAIRVHYRDETLDWKDGIIVETVSGADGIRVIHRQSSTKTIDVPFNLIESFHERPNPARGKGLMVVARNHPEHIGKLVRRIHHFYDTVKTEETLAHGAEGRPLRF</sequence>
<evidence type="ECO:0000313" key="1">
    <source>
        <dbReference type="EMBL" id="KAF9062073.1"/>
    </source>
</evidence>
<dbReference type="AlphaFoldDB" id="A0A9P5U1Y5"/>
<organism evidence="1 2">
    <name type="scientific">Rhodocollybia butyracea</name>
    <dbReference type="NCBI Taxonomy" id="206335"/>
    <lineage>
        <taxon>Eukaryota</taxon>
        <taxon>Fungi</taxon>
        <taxon>Dikarya</taxon>
        <taxon>Basidiomycota</taxon>
        <taxon>Agaricomycotina</taxon>
        <taxon>Agaricomycetes</taxon>
        <taxon>Agaricomycetidae</taxon>
        <taxon>Agaricales</taxon>
        <taxon>Marasmiineae</taxon>
        <taxon>Omphalotaceae</taxon>
        <taxon>Rhodocollybia</taxon>
    </lineage>
</organism>
<accession>A0A9P5U1Y5</accession>
<gene>
    <name evidence="1" type="ORF">BDP27DRAFT_1428274</name>
</gene>
<evidence type="ECO:0000313" key="2">
    <source>
        <dbReference type="Proteomes" id="UP000772434"/>
    </source>
</evidence>
<reference evidence="1" key="1">
    <citation type="submission" date="2020-11" db="EMBL/GenBank/DDBJ databases">
        <authorList>
            <consortium name="DOE Joint Genome Institute"/>
            <person name="Ahrendt S."/>
            <person name="Riley R."/>
            <person name="Andreopoulos W."/>
            <person name="Labutti K."/>
            <person name="Pangilinan J."/>
            <person name="Ruiz-Duenas F.J."/>
            <person name="Barrasa J.M."/>
            <person name="Sanchez-Garcia M."/>
            <person name="Camarero S."/>
            <person name="Miyauchi S."/>
            <person name="Serrano A."/>
            <person name="Linde D."/>
            <person name="Babiker R."/>
            <person name="Drula E."/>
            <person name="Ayuso-Fernandez I."/>
            <person name="Pacheco R."/>
            <person name="Padilla G."/>
            <person name="Ferreira P."/>
            <person name="Barriuso J."/>
            <person name="Kellner H."/>
            <person name="Castanera R."/>
            <person name="Alfaro M."/>
            <person name="Ramirez L."/>
            <person name="Pisabarro A.G."/>
            <person name="Kuo A."/>
            <person name="Tritt A."/>
            <person name="Lipzen A."/>
            <person name="He G."/>
            <person name="Yan M."/>
            <person name="Ng V."/>
            <person name="Cullen D."/>
            <person name="Martin F."/>
            <person name="Rosso M.-N."/>
            <person name="Henrissat B."/>
            <person name="Hibbett D."/>
            <person name="Martinez A.T."/>
            <person name="Grigoriev I.V."/>
        </authorList>
    </citation>
    <scope>NUCLEOTIDE SEQUENCE</scope>
    <source>
        <strain evidence="1">AH 40177</strain>
    </source>
</reference>
<protein>
    <submittedName>
        <fullName evidence="1">Uncharacterized protein</fullName>
    </submittedName>
</protein>
<dbReference type="EMBL" id="JADNRY010000182">
    <property type="protein sequence ID" value="KAF9062073.1"/>
    <property type="molecule type" value="Genomic_DNA"/>
</dbReference>